<dbReference type="Proteomes" id="UP000694388">
    <property type="component" value="Unplaced"/>
</dbReference>
<feature type="region of interest" description="Disordered" evidence="1">
    <location>
        <begin position="98"/>
        <end position="131"/>
    </location>
</feature>
<dbReference type="AlphaFoldDB" id="A0A8C4WYH6"/>
<dbReference type="GeneTree" id="ENSGT01120000277741"/>
<reference evidence="3" key="2">
    <citation type="submission" date="2025-09" db="UniProtKB">
        <authorList>
            <consortium name="Ensembl"/>
        </authorList>
    </citation>
    <scope>IDENTIFICATION</scope>
</reference>
<dbReference type="InterPro" id="IPR039251">
    <property type="entry name" value="OXLD1"/>
</dbReference>
<reference evidence="3" key="1">
    <citation type="submission" date="2025-08" db="UniProtKB">
        <authorList>
            <consortium name="Ensembl"/>
        </authorList>
    </citation>
    <scope>IDENTIFICATION</scope>
</reference>
<evidence type="ECO:0000313" key="4">
    <source>
        <dbReference type="Proteomes" id="UP000694388"/>
    </source>
</evidence>
<keyword evidence="4" id="KW-1185">Reference proteome</keyword>
<feature type="domain" description="Oxidoreductase-like" evidence="2">
    <location>
        <begin position="127"/>
        <end position="156"/>
    </location>
</feature>
<name>A0A8C4WYH6_EPTBU</name>
<dbReference type="PANTHER" id="PTHR21193">
    <property type="entry name" value="OXIDOREDUCTASE-LIKE DOMAIN-CONTAINING PROTEIN 1"/>
    <property type="match status" value="1"/>
</dbReference>
<dbReference type="InterPro" id="IPR019180">
    <property type="entry name" value="Oxidoreductase-like_N"/>
</dbReference>
<sequence>MCIKHWTLCVRFRMFRFSHNVPMELVISEPLGRNIAKSNVRFENAFPFFVPPFPHPQMSFLTRCSHGPTSPLMVKLMLSHRMPTTHVLLGTDAGTGVGSTVSRVTSQRKEDTDTEAEIENHPTSSTPPLEPPTPCCMSGCHNCVWLSHADELLRYYGQSGGDRAVHAVEKGVSDPSLRAFLIMEIKSQTCK</sequence>
<proteinExistence type="predicted"/>
<dbReference type="PANTHER" id="PTHR21193:SF3">
    <property type="entry name" value="OXIDOREDUCTASE-LIKE DOMAIN-CONTAINING PROTEIN 1"/>
    <property type="match status" value="1"/>
</dbReference>
<protein>
    <recommendedName>
        <fullName evidence="2">Oxidoreductase-like domain-containing protein</fullName>
    </recommendedName>
</protein>
<evidence type="ECO:0000259" key="2">
    <source>
        <dbReference type="Pfam" id="PF09791"/>
    </source>
</evidence>
<dbReference type="Ensembl" id="ENSEBUT00000020729.1">
    <property type="protein sequence ID" value="ENSEBUP00000020153.1"/>
    <property type="gene ID" value="ENSEBUG00000012511.1"/>
</dbReference>
<organism evidence="3 4">
    <name type="scientific">Eptatretus burgeri</name>
    <name type="common">Inshore hagfish</name>
    <dbReference type="NCBI Taxonomy" id="7764"/>
    <lineage>
        <taxon>Eukaryota</taxon>
        <taxon>Metazoa</taxon>
        <taxon>Chordata</taxon>
        <taxon>Craniata</taxon>
        <taxon>Vertebrata</taxon>
        <taxon>Cyclostomata</taxon>
        <taxon>Myxini</taxon>
        <taxon>Myxiniformes</taxon>
        <taxon>Myxinidae</taxon>
        <taxon>Eptatretinae</taxon>
        <taxon>Eptatretus</taxon>
    </lineage>
</organism>
<evidence type="ECO:0000256" key="1">
    <source>
        <dbReference type="SAM" id="MobiDB-lite"/>
    </source>
</evidence>
<evidence type="ECO:0000313" key="3">
    <source>
        <dbReference type="Ensembl" id="ENSEBUP00000020153.1"/>
    </source>
</evidence>
<dbReference type="GO" id="GO:0005739">
    <property type="term" value="C:mitochondrion"/>
    <property type="evidence" value="ECO:0007669"/>
    <property type="project" value="TreeGrafter"/>
</dbReference>
<dbReference type="Pfam" id="PF09791">
    <property type="entry name" value="Oxidored-like"/>
    <property type="match status" value="1"/>
</dbReference>
<accession>A0A8C4WYH6</accession>